<dbReference type="Gene3D" id="2.60.40.1120">
    <property type="entry name" value="Carboxypeptidase-like, regulatory domain"/>
    <property type="match status" value="1"/>
</dbReference>
<gene>
    <name evidence="2" type="ORF">G3569_05555</name>
</gene>
<dbReference type="GO" id="GO:0030246">
    <property type="term" value="F:carbohydrate binding"/>
    <property type="evidence" value="ECO:0007669"/>
    <property type="project" value="InterPro"/>
</dbReference>
<proteinExistence type="predicted"/>
<keyword evidence="2" id="KW-0645">Protease</keyword>
<keyword evidence="2" id="KW-0378">Hydrolase</keyword>
<dbReference type="SUPFAM" id="SSF49452">
    <property type="entry name" value="Starch-binding domain-like"/>
    <property type="match status" value="1"/>
</dbReference>
<name>A0A6M1T1F7_9BACT</name>
<dbReference type="GO" id="GO:0004180">
    <property type="term" value="F:carboxypeptidase activity"/>
    <property type="evidence" value="ECO:0007669"/>
    <property type="project" value="UniProtKB-KW"/>
</dbReference>
<dbReference type="RefSeq" id="WP_165266902.1">
    <property type="nucleotide sequence ID" value="NZ_JAALLS010000005.1"/>
</dbReference>
<evidence type="ECO:0000313" key="3">
    <source>
        <dbReference type="Proteomes" id="UP000479132"/>
    </source>
</evidence>
<comment type="caution">
    <text evidence="2">The sequence shown here is derived from an EMBL/GenBank/DDBJ whole genome shotgun (WGS) entry which is preliminary data.</text>
</comment>
<accession>A0A6M1T1F7</accession>
<reference evidence="2 3" key="1">
    <citation type="submission" date="2020-02" db="EMBL/GenBank/DDBJ databases">
        <title>Aliifodinibius halophilus 2W32, complete genome.</title>
        <authorList>
            <person name="Li Y."/>
            <person name="Wu S."/>
        </authorList>
    </citation>
    <scope>NUCLEOTIDE SEQUENCE [LARGE SCALE GENOMIC DNA]</scope>
    <source>
        <strain evidence="2 3">2W32</strain>
    </source>
</reference>
<keyword evidence="2" id="KW-0121">Carboxypeptidase</keyword>
<sequence length="115" mass="12476">MYLFKKKVLFSALMLVLGVGLISNQASAQEKANGKLYGKVVDKATGQALSGVEVTLQGADQKATTGDKGMYAFKSLEAGNYTVVIEADGYQKWEKEVNVTAEGKQLMIKLKPQKE</sequence>
<keyword evidence="1" id="KW-0732">Signal</keyword>
<protein>
    <submittedName>
        <fullName evidence="2">Carboxypeptidase-like regulatory domain-containing protein</fullName>
    </submittedName>
</protein>
<dbReference type="EMBL" id="JAALLS010000005">
    <property type="protein sequence ID" value="NGP87809.1"/>
    <property type="molecule type" value="Genomic_DNA"/>
</dbReference>
<organism evidence="2 3">
    <name type="scientific">Fodinibius halophilus</name>
    <dbReference type="NCBI Taxonomy" id="1736908"/>
    <lineage>
        <taxon>Bacteria</taxon>
        <taxon>Pseudomonadati</taxon>
        <taxon>Balneolota</taxon>
        <taxon>Balneolia</taxon>
        <taxon>Balneolales</taxon>
        <taxon>Balneolaceae</taxon>
        <taxon>Fodinibius</taxon>
    </lineage>
</organism>
<feature type="chain" id="PRO_5027116576" evidence="1">
    <location>
        <begin position="29"/>
        <end position="115"/>
    </location>
</feature>
<evidence type="ECO:0000313" key="2">
    <source>
        <dbReference type="EMBL" id="NGP87809.1"/>
    </source>
</evidence>
<dbReference type="AlphaFoldDB" id="A0A6M1T1F7"/>
<keyword evidence="3" id="KW-1185">Reference proteome</keyword>
<dbReference type="InterPro" id="IPR013784">
    <property type="entry name" value="Carb-bd-like_fold"/>
</dbReference>
<dbReference type="Pfam" id="PF13620">
    <property type="entry name" value="CarboxypepD_reg"/>
    <property type="match status" value="1"/>
</dbReference>
<evidence type="ECO:0000256" key="1">
    <source>
        <dbReference type="SAM" id="SignalP"/>
    </source>
</evidence>
<dbReference type="Proteomes" id="UP000479132">
    <property type="component" value="Unassembled WGS sequence"/>
</dbReference>
<feature type="signal peptide" evidence="1">
    <location>
        <begin position="1"/>
        <end position="28"/>
    </location>
</feature>